<keyword evidence="3" id="KW-0446">Lipid-binding</keyword>
<dbReference type="AlphaFoldDB" id="A0AAN9QQU4"/>
<dbReference type="Pfam" id="PF00234">
    <property type="entry name" value="Tryp_alpha_amyl"/>
    <property type="match status" value="1"/>
</dbReference>
<dbReference type="InterPro" id="IPR000528">
    <property type="entry name" value="Plant_nsLTP"/>
</dbReference>
<keyword evidence="4" id="KW-0732">Signal</keyword>
<dbReference type="PRINTS" id="PR00382">
    <property type="entry name" value="LIPIDTRNSFER"/>
</dbReference>
<gene>
    <name evidence="6" type="ORF">VNO77_20715</name>
</gene>
<dbReference type="EMBL" id="JAYMYQ010000004">
    <property type="protein sequence ID" value="KAK7340023.1"/>
    <property type="molecule type" value="Genomic_DNA"/>
</dbReference>
<evidence type="ECO:0000313" key="6">
    <source>
        <dbReference type="EMBL" id="KAK7340023.1"/>
    </source>
</evidence>
<dbReference type="Gene3D" id="1.10.110.10">
    <property type="entry name" value="Plant lipid-transfer and hydrophobic proteins"/>
    <property type="match status" value="1"/>
</dbReference>
<feature type="chain" id="PRO_5042949035" description="Non-specific lipid-transfer protein" evidence="4">
    <location>
        <begin position="22"/>
        <end position="118"/>
    </location>
</feature>
<keyword evidence="2" id="KW-1015">Disulfide bond</keyword>
<feature type="domain" description="Bifunctional inhibitor/plant lipid transfer protein/seed storage helical" evidence="5">
    <location>
        <begin position="29"/>
        <end position="113"/>
    </location>
</feature>
<dbReference type="CDD" id="cd01960">
    <property type="entry name" value="nsLTP1"/>
    <property type="match status" value="1"/>
</dbReference>
<evidence type="ECO:0000259" key="5">
    <source>
        <dbReference type="SMART" id="SM00499"/>
    </source>
</evidence>
<dbReference type="InterPro" id="IPR036312">
    <property type="entry name" value="Bifun_inhib/LTP/seed_sf"/>
</dbReference>
<comment type="caution">
    <text evidence="6">The sequence shown here is derived from an EMBL/GenBank/DDBJ whole genome shotgun (WGS) entry which is preliminary data.</text>
</comment>
<dbReference type="GO" id="GO:0006869">
    <property type="term" value="P:lipid transport"/>
    <property type="evidence" value="ECO:0007669"/>
    <property type="project" value="InterPro"/>
</dbReference>
<evidence type="ECO:0000256" key="2">
    <source>
        <dbReference type="ARBA" id="ARBA00023157"/>
    </source>
</evidence>
<dbReference type="SMART" id="SM00499">
    <property type="entry name" value="AAI"/>
    <property type="match status" value="1"/>
</dbReference>
<comment type="similarity">
    <text evidence="1 3">Belongs to the plant LTP family.</text>
</comment>
<evidence type="ECO:0000256" key="4">
    <source>
        <dbReference type="SAM" id="SignalP"/>
    </source>
</evidence>
<evidence type="ECO:0000313" key="7">
    <source>
        <dbReference type="Proteomes" id="UP001367508"/>
    </source>
</evidence>
<organism evidence="6 7">
    <name type="scientific">Canavalia gladiata</name>
    <name type="common">Sword bean</name>
    <name type="synonym">Dolichos gladiatus</name>
    <dbReference type="NCBI Taxonomy" id="3824"/>
    <lineage>
        <taxon>Eukaryota</taxon>
        <taxon>Viridiplantae</taxon>
        <taxon>Streptophyta</taxon>
        <taxon>Embryophyta</taxon>
        <taxon>Tracheophyta</taxon>
        <taxon>Spermatophyta</taxon>
        <taxon>Magnoliopsida</taxon>
        <taxon>eudicotyledons</taxon>
        <taxon>Gunneridae</taxon>
        <taxon>Pentapetalae</taxon>
        <taxon>rosids</taxon>
        <taxon>fabids</taxon>
        <taxon>Fabales</taxon>
        <taxon>Fabaceae</taxon>
        <taxon>Papilionoideae</taxon>
        <taxon>50 kb inversion clade</taxon>
        <taxon>NPAAA clade</taxon>
        <taxon>indigoferoid/millettioid clade</taxon>
        <taxon>Phaseoleae</taxon>
        <taxon>Canavalia</taxon>
    </lineage>
</organism>
<feature type="signal peptide" evidence="4">
    <location>
        <begin position="1"/>
        <end position="21"/>
    </location>
</feature>
<name>A0AAN9QQU4_CANGL</name>
<keyword evidence="7" id="KW-1185">Reference proteome</keyword>
<dbReference type="PANTHER" id="PTHR33076">
    <property type="entry name" value="NON-SPECIFIC LIPID-TRANSFER PROTEIN 2-RELATED"/>
    <property type="match status" value="1"/>
</dbReference>
<protein>
    <recommendedName>
        <fullName evidence="3">Non-specific lipid-transfer protein</fullName>
    </recommendedName>
</protein>
<reference evidence="6 7" key="1">
    <citation type="submission" date="2024-01" db="EMBL/GenBank/DDBJ databases">
        <title>The genomes of 5 underutilized Papilionoideae crops provide insights into root nodulation and disease resistanc.</title>
        <authorList>
            <person name="Jiang F."/>
        </authorList>
    </citation>
    <scope>NUCLEOTIDE SEQUENCE [LARGE SCALE GENOMIC DNA]</scope>
    <source>
        <strain evidence="6">LVBAO_FW01</strain>
        <tissue evidence="6">Leaves</tissue>
    </source>
</reference>
<proteinExistence type="inferred from homology"/>
<dbReference type="PROSITE" id="PS00597">
    <property type="entry name" value="PLANT_LTP"/>
    <property type="match status" value="1"/>
</dbReference>
<dbReference type="Proteomes" id="UP001367508">
    <property type="component" value="Unassembled WGS sequence"/>
</dbReference>
<dbReference type="InterPro" id="IPR016140">
    <property type="entry name" value="Bifunc_inhib/LTP/seed_store"/>
</dbReference>
<dbReference type="GO" id="GO:0008289">
    <property type="term" value="F:lipid binding"/>
    <property type="evidence" value="ECO:0007669"/>
    <property type="project" value="UniProtKB-KW"/>
</dbReference>
<dbReference type="SUPFAM" id="SSF47699">
    <property type="entry name" value="Bifunctional inhibitor/lipid-transfer protein/seed storage 2S albumin"/>
    <property type="match status" value="1"/>
</dbReference>
<keyword evidence="3" id="KW-0813">Transport</keyword>
<sequence length="118" mass="12669">MGNLKLACVVVMCMVVMMGRAKMVESVTCGEVTQELMACIGYLMGQNGSPSQGCCEGVRKIIGEATTTSDRQTVCNCLKADANSYPINYNNAEALPAKCNVNIPYKLSPTTNCADIRF</sequence>
<evidence type="ECO:0000256" key="3">
    <source>
        <dbReference type="RuleBase" id="RU000628"/>
    </source>
</evidence>
<evidence type="ECO:0000256" key="1">
    <source>
        <dbReference type="ARBA" id="ARBA00009748"/>
    </source>
</evidence>
<comment type="function">
    <text evidence="3">Plant non-specific lipid-transfer proteins transfer phospholipids as well as galactolipids across membranes. May play a role in wax or cutin deposition in the cell walls of expanding epidermal cells and certain secretory tissues.</text>
</comment>
<accession>A0AAN9QQU4</accession>